<dbReference type="EMBL" id="CM042043">
    <property type="protein sequence ID" value="KAI3696151.1"/>
    <property type="molecule type" value="Genomic_DNA"/>
</dbReference>
<comment type="caution">
    <text evidence="1">The sequence shown here is derived from an EMBL/GenBank/DDBJ whole genome shotgun (WGS) entry which is preliminary data.</text>
</comment>
<evidence type="ECO:0000313" key="2">
    <source>
        <dbReference type="Proteomes" id="UP001056120"/>
    </source>
</evidence>
<reference evidence="1 2" key="2">
    <citation type="journal article" date="2022" name="Mol. Ecol. Resour.">
        <title>The genomes of chicory, endive, great burdock and yacon provide insights into Asteraceae paleo-polyploidization history and plant inulin production.</title>
        <authorList>
            <person name="Fan W."/>
            <person name="Wang S."/>
            <person name="Wang H."/>
            <person name="Wang A."/>
            <person name="Jiang F."/>
            <person name="Liu H."/>
            <person name="Zhao H."/>
            <person name="Xu D."/>
            <person name="Zhang Y."/>
        </authorList>
    </citation>
    <scope>NUCLEOTIDE SEQUENCE [LARGE SCALE GENOMIC DNA]</scope>
    <source>
        <strain evidence="2">cv. Yunnan</strain>
        <tissue evidence="1">Leaves</tissue>
    </source>
</reference>
<evidence type="ECO:0000313" key="1">
    <source>
        <dbReference type="EMBL" id="KAI3696151.1"/>
    </source>
</evidence>
<protein>
    <submittedName>
        <fullName evidence="1">Uncharacterized protein</fullName>
    </submittedName>
</protein>
<name>A0ACB8ZF97_9ASTR</name>
<reference evidence="2" key="1">
    <citation type="journal article" date="2022" name="Mol. Ecol. Resour.">
        <title>The genomes of chicory, endive, great burdock and yacon provide insights into Asteraceae palaeo-polyploidization history and plant inulin production.</title>
        <authorList>
            <person name="Fan W."/>
            <person name="Wang S."/>
            <person name="Wang H."/>
            <person name="Wang A."/>
            <person name="Jiang F."/>
            <person name="Liu H."/>
            <person name="Zhao H."/>
            <person name="Xu D."/>
            <person name="Zhang Y."/>
        </authorList>
    </citation>
    <scope>NUCLEOTIDE SEQUENCE [LARGE SCALE GENOMIC DNA]</scope>
    <source>
        <strain evidence="2">cv. Yunnan</strain>
    </source>
</reference>
<organism evidence="1 2">
    <name type="scientific">Smallanthus sonchifolius</name>
    <dbReference type="NCBI Taxonomy" id="185202"/>
    <lineage>
        <taxon>Eukaryota</taxon>
        <taxon>Viridiplantae</taxon>
        <taxon>Streptophyta</taxon>
        <taxon>Embryophyta</taxon>
        <taxon>Tracheophyta</taxon>
        <taxon>Spermatophyta</taxon>
        <taxon>Magnoliopsida</taxon>
        <taxon>eudicotyledons</taxon>
        <taxon>Gunneridae</taxon>
        <taxon>Pentapetalae</taxon>
        <taxon>asterids</taxon>
        <taxon>campanulids</taxon>
        <taxon>Asterales</taxon>
        <taxon>Asteraceae</taxon>
        <taxon>Asteroideae</taxon>
        <taxon>Heliantheae alliance</taxon>
        <taxon>Millerieae</taxon>
        <taxon>Smallanthus</taxon>
    </lineage>
</organism>
<keyword evidence="2" id="KW-1185">Reference proteome</keyword>
<dbReference type="Proteomes" id="UP001056120">
    <property type="component" value="Linkage Group LG26"/>
</dbReference>
<proteinExistence type="predicted"/>
<sequence>MVNVTEDMEADVQFTYSVKWFLTQHPYDKRMEKYINYSSVYVDNDVFGYSIANSSFTILILIICLLIFYIRVLRKVISSIVAILVLGVTGVFQLYLPEVFTNALAIVYALTSLVSGYTSTSFYHQLEGTRWIKNISLTGGLLFGPLFVTFVVNDTASILYESTAASPLSEIIKFSLLWIFLALPLLTLGAAIGKNSVSAFQASCKTAKCPKEVPRLRCPQMVLAGFFPFSVIIIQIHDILSAVMGYKIYTSYDSMLIMFFLLLIMTALVSVVITYFQLAAEDHEWWWRCVKLCVFCSLLHGLELLKCLG</sequence>
<accession>A0ACB8ZF97</accession>
<gene>
    <name evidence="1" type="ORF">L1987_79161</name>
</gene>